<dbReference type="InterPro" id="IPR036890">
    <property type="entry name" value="HATPase_C_sf"/>
</dbReference>
<dbReference type="Pfam" id="PF08376">
    <property type="entry name" value="NIT"/>
    <property type="match status" value="1"/>
</dbReference>
<evidence type="ECO:0000256" key="4">
    <source>
        <dbReference type="ARBA" id="ARBA00022679"/>
    </source>
</evidence>
<keyword evidence="7" id="KW-0472">Membrane</keyword>
<dbReference type="InterPro" id="IPR010910">
    <property type="entry name" value="Nitrate/nitrite_sensing_bac"/>
</dbReference>
<feature type="transmembrane region" description="Helical" evidence="7">
    <location>
        <begin position="12"/>
        <end position="34"/>
    </location>
</feature>
<accession>A0A853ACK5</accession>
<sequence>MPFRSGSIRTKIVALLLVPLLSLTALWVYTAIVAMRDLQGRLSLDEANQRVVTPVGEVVYELQIERRASAEFLAGGDPAVREQLDEQHGATDARIDRLTELAGGVEAVREEFGDRTADTVADFERALDELSALRGRVLASSVEPGEAIAAYNSIVDAAFQIVPVLTLTEDADLAHRAGNVQDFSWAREMLAREDTLLVAGVAAGEMTVVESHEFLGMVHTQRLLFADSVRDLNSDEQRAYQRLIESEEYGELRATEDAVMGASAAETLDVVDAERWREAMDQTLTTLRVIENDAATTTREEARPYTMGLVLQLVLGTGLGLVALVASIIISVRVARQLIAELTDLRNAASTLATSRLPAVVRRLRTGREVDIAKEAPPLYTSDDEIGEVALAFNKVQRTAVESAVELAELRQGVSRVFVNIARRSQALVHRQLTLLDEMERKASSPEELEDLFRLDHMTTRMRRHAEGLIILSGAAPGRAWRQPVQLVDVVRAAVAEIEDYSRVTVRRMPRVALLGTAVADVTHLIAELIENAAVFSPPNTNVLVHGSPVPAGFALEIEDRGLGMSKVMLDDINERLSKPVEFDLSDTDRLGLFVVGRLAQRHELRVTLRPSPYGGTTAVVLIPQELLQNEEPGAIGGASATQTAALAAVQAAAQGGAAQVGASASTGPAAVGARPSAAALPAGTSGGASGGTSGAEAASPSGAGSLAGTAAAPSGSPATTASSPTGSADAASSLPSSSGATATASPASPAATGAGTAGRQDGPGARLVHLPVQRAARDGREAAAADTQRDAWDDGDDARTVALRPEGLRRQPGQPAATGPSGLPRRQVSRPAGAPEATTEAAPAASTGSRRSDTAKAADGAPAPVVDPATGGVSRGVTRVGLPKRVRQASLVPQLREDQRPDKTTGQGTDTGATAPATGDPATPEPTERTAEDIRATMASLQQGWTLGRLEAGEPDIGTSPEREQPRPGASADEATSERDGR</sequence>
<feature type="compositionally biased region" description="Basic and acidic residues" evidence="6">
    <location>
        <begin position="777"/>
        <end position="793"/>
    </location>
</feature>
<feature type="compositionally biased region" description="Low complexity" evidence="6">
    <location>
        <begin position="905"/>
        <end position="923"/>
    </location>
</feature>
<evidence type="ECO:0000313" key="9">
    <source>
        <dbReference type="EMBL" id="NYI08188.1"/>
    </source>
</evidence>
<evidence type="ECO:0000259" key="8">
    <source>
        <dbReference type="PROSITE" id="PS50906"/>
    </source>
</evidence>
<dbReference type="GO" id="GO:0000160">
    <property type="term" value="P:phosphorelay signal transduction system"/>
    <property type="evidence" value="ECO:0007669"/>
    <property type="project" value="TreeGrafter"/>
</dbReference>
<dbReference type="Gene3D" id="3.30.565.10">
    <property type="entry name" value="Histidine kinase-like ATPase, C-terminal domain"/>
    <property type="match status" value="1"/>
</dbReference>
<dbReference type="PANTHER" id="PTHR45436">
    <property type="entry name" value="SENSOR HISTIDINE KINASE YKOH"/>
    <property type="match status" value="1"/>
</dbReference>
<keyword evidence="7" id="KW-0812">Transmembrane</keyword>
<comment type="catalytic activity">
    <reaction evidence="1">
        <text>ATP + protein L-histidine = ADP + protein N-phospho-L-histidine.</text>
        <dbReference type="EC" id="2.7.13.3"/>
    </reaction>
</comment>
<keyword evidence="3" id="KW-0597">Phosphoprotein</keyword>
<protein>
    <recommendedName>
        <fullName evidence="2">histidine kinase</fullName>
        <ecNumber evidence="2">2.7.13.3</ecNumber>
    </recommendedName>
</protein>
<gene>
    <name evidence="9" type="ORF">FHU37_005217</name>
</gene>
<dbReference type="SUPFAM" id="SSF55874">
    <property type="entry name" value="ATPase domain of HSP90 chaperone/DNA topoisomerase II/histidine kinase"/>
    <property type="match status" value="1"/>
</dbReference>
<evidence type="ECO:0000256" key="6">
    <source>
        <dbReference type="SAM" id="MobiDB-lite"/>
    </source>
</evidence>
<keyword evidence="7" id="KW-1133">Transmembrane helix</keyword>
<feature type="compositionally biased region" description="Low complexity" evidence="6">
    <location>
        <begin position="858"/>
        <end position="882"/>
    </location>
</feature>
<organism evidence="9 10">
    <name type="scientific">Allostreptomyces psammosilenae</name>
    <dbReference type="NCBI Taxonomy" id="1892865"/>
    <lineage>
        <taxon>Bacteria</taxon>
        <taxon>Bacillati</taxon>
        <taxon>Actinomycetota</taxon>
        <taxon>Actinomycetes</taxon>
        <taxon>Kitasatosporales</taxon>
        <taxon>Streptomycetaceae</taxon>
        <taxon>Allostreptomyces</taxon>
    </lineage>
</organism>
<dbReference type="GO" id="GO:0005886">
    <property type="term" value="C:plasma membrane"/>
    <property type="evidence" value="ECO:0007669"/>
    <property type="project" value="TreeGrafter"/>
</dbReference>
<evidence type="ECO:0000256" key="3">
    <source>
        <dbReference type="ARBA" id="ARBA00022553"/>
    </source>
</evidence>
<dbReference type="InterPro" id="IPR003594">
    <property type="entry name" value="HATPase_dom"/>
</dbReference>
<keyword evidence="4" id="KW-0808">Transferase</keyword>
<dbReference type="GO" id="GO:0004673">
    <property type="term" value="F:protein histidine kinase activity"/>
    <property type="evidence" value="ECO:0007669"/>
    <property type="project" value="UniProtKB-EC"/>
</dbReference>
<feature type="domain" description="NIT" evidence="8">
    <location>
        <begin position="53"/>
        <end position="305"/>
    </location>
</feature>
<name>A0A853ACK5_9ACTN</name>
<dbReference type="Gene3D" id="6.10.340.10">
    <property type="match status" value="1"/>
</dbReference>
<comment type="caution">
    <text evidence="9">The sequence shown here is derived from an EMBL/GenBank/DDBJ whole genome shotgun (WGS) entry which is preliminary data.</text>
</comment>
<evidence type="ECO:0000256" key="5">
    <source>
        <dbReference type="ARBA" id="ARBA00022777"/>
    </source>
</evidence>
<dbReference type="AlphaFoldDB" id="A0A853ACK5"/>
<keyword evidence="10" id="KW-1185">Reference proteome</keyword>
<evidence type="ECO:0000256" key="2">
    <source>
        <dbReference type="ARBA" id="ARBA00012438"/>
    </source>
</evidence>
<dbReference type="InterPro" id="IPR050428">
    <property type="entry name" value="TCS_sensor_his_kinase"/>
</dbReference>
<reference evidence="9 10" key="1">
    <citation type="submission" date="2020-07" db="EMBL/GenBank/DDBJ databases">
        <title>Sequencing the genomes of 1000 actinobacteria strains.</title>
        <authorList>
            <person name="Klenk H.-P."/>
        </authorList>
    </citation>
    <scope>NUCLEOTIDE SEQUENCE [LARGE SCALE GENOMIC DNA]</scope>
    <source>
        <strain evidence="9 10">DSM 42178</strain>
    </source>
</reference>
<dbReference type="EMBL" id="JACBZD010000002">
    <property type="protein sequence ID" value="NYI08188.1"/>
    <property type="molecule type" value="Genomic_DNA"/>
</dbReference>
<evidence type="ECO:0000313" key="10">
    <source>
        <dbReference type="Proteomes" id="UP000567795"/>
    </source>
</evidence>
<feature type="compositionally biased region" description="Basic and acidic residues" evidence="6">
    <location>
        <begin position="927"/>
        <end position="936"/>
    </location>
</feature>
<keyword evidence="5 9" id="KW-0418">Kinase</keyword>
<dbReference type="SMART" id="SM00387">
    <property type="entry name" value="HATPase_c"/>
    <property type="match status" value="1"/>
</dbReference>
<dbReference type="EC" id="2.7.13.3" evidence="2"/>
<proteinExistence type="predicted"/>
<dbReference type="RefSeq" id="WP_179817046.1">
    <property type="nucleotide sequence ID" value="NZ_JACBZD010000002.1"/>
</dbReference>
<dbReference type="InterPro" id="IPR013587">
    <property type="entry name" value="Nitrate/nitrite_sensing"/>
</dbReference>
<dbReference type="Pfam" id="PF02518">
    <property type="entry name" value="HATPase_c"/>
    <property type="match status" value="1"/>
</dbReference>
<feature type="compositionally biased region" description="Low complexity" evidence="6">
    <location>
        <begin position="832"/>
        <end position="850"/>
    </location>
</feature>
<feature type="region of interest" description="Disordered" evidence="6">
    <location>
        <begin position="678"/>
        <end position="765"/>
    </location>
</feature>
<feature type="region of interest" description="Disordered" evidence="6">
    <location>
        <begin position="777"/>
        <end position="983"/>
    </location>
</feature>
<feature type="compositionally biased region" description="Gly residues" evidence="6">
    <location>
        <begin position="685"/>
        <end position="694"/>
    </location>
</feature>
<dbReference type="Proteomes" id="UP000567795">
    <property type="component" value="Unassembled WGS sequence"/>
</dbReference>
<feature type="compositionally biased region" description="Low complexity" evidence="6">
    <location>
        <begin position="695"/>
        <end position="759"/>
    </location>
</feature>
<evidence type="ECO:0000256" key="7">
    <source>
        <dbReference type="SAM" id="Phobius"/>
    </source>
</evidence>
<evidence type="ECO:0000256" key="1">
    <source>
        <dbReference type="ARBA" id="ARBA00000085"/>
    </source>
</evidence>
<dbReference type="PANTHER" id="PTHR45436:SF5">
    <property type="entry name" value="SENSOR HISTIDINE KINASE TRCS"/>
    <property type="match status" value="1"/>
</dbReference>
<dbReference type="PROSITE" id="PS50906">
    <property type="entry name" value="NIT"/>
    <property type="match status" value="1"/>
</dbReference>